<protein>
    <submittedName>
        <fullName evidence="2">Uncharacterized protein</fullName>
    </submittedName>
</protein>
<dbReference type="Proteomes" id="UP000007431">
    <property type="component" value="Unassembled WGS sequence"/>
</dbReference>
<dbReference type="RefSeq" id="XP_003034737.1">
    <property type="nucleotide sequence ID" value="XM_003034691.1"/>
</dbReference>
<dbReference type="HOGENOM" id="CLU_2293299_0_0_1"/>
<reference evidence="2 3" key="1">
    <citation type="journal article" date="2010" name="Nat. Biotechnol.">
        <title>Genome sequence of the model mushroom Schizophyllum commune.</title>
        <authorList>
            <person name="Ohm R.A."/>
            <person name="de Jong J.F."/>
            <person name="Lugones L.G."/>
            <person name="Aerts A."/>
            <person name="Kothe E."/>
            <person name="Stajich J.E."/>
            <person name="de Vries R.P."/>
            <person name="Record E."/>
            <person name="Levasseur A."/>
            <person name="Baker S.E."/>
            <person name="Bartholomew K.A."/>
            <person name="Coutinho P.M."/>
            <person name="Erdmann S."/>
            <person name="Fowler T.J."/>
            <person name="Gathman A.C."/>
            <person name="Lombard V."/>
            <person name="Henrissat B."/>
            <person name="Knabe N."/>
            <person name="Kuees U."/>
            <person name="Lilly W.W."/>
            <person name="Lindquist E."/>
            <person name="Lucas S."/>
            <person name="Magnuson J.K."/>
            <person name="Piumi F."/>
            <person name="Raudaskoski M."/>
            <person name="Salamov A."/>
            <person name="Schmutz J."/>
            <person name="Schwarze F.W.M.R."/>
            <person name="vanKuyk P.A."/>
            <person name="Horton J.S."/>
            <person name="Grigoriev I.V."/>
            <person name="Woesten H.A.B."/>
        </authorList>
    </citation>
    <scope>NUCLEOTIDE SEQUENCE [LARGE SCALE GENOMIC DNA]</scope>
    <source>
        <strain evidence="3">H4-8 / FGSC 9210</strain>
    </source>
</reference>
<feature type="region of interest" description="Disordered" evidence="1">
    <location>
        <begin position="55"/>
        <end position="81"/>
    </location>
</feature>
<dbReference type="AlphaFoldDB" id="D8PTJ0"/>
<evidence type="ECO:0000313" key="2">
    <source>
        <dbReference type="EMBL" id="EFI99834.1"/>
    </source>
</evidence>
<accession>D8PTJ0</accession>
<keyword evidence="3" id="KW-1185">Reference proteome</keyword>
<dbReference type="VEuPathDB" id="FungiDB:SCHCODRAFT_02696009"/>
<dbReference type="InParanoid" id="D8PTJ0"/>
<evidence type="ECO:0000256" key="1">
    <source>
        <dbReference type="SAM" id="MobiDB-lite"/>
    </source>
</evidence>
<dbReference type="GeneID" id="9597017"/>
<name>D8PTJ0_SCHCM</name>
<dbReference type="KEGG" id="scm:SCHCO_02696009"/>
<gene>
    <name evidence="2" type="ORF">SCHCODRAFT_104774</name>
</gene>
<sequence length="101" mass="10649">MFGLVSADELHDVKDARGACAADDTSNARTASNLRLDAHDPNKWTTSTISITHSNARRHQATRNGVGNDESCTTGGGPRARTAAASCVLSQRLRVLSRASA</sequence>
<feature type="non-terminal residue" evidence="2">
    <location>
        <position position="101"/>
    </location>
</feature>
<evidence type="ECO:0000313" key="3">
    <source>
        <dbReference type="Proteomes" id="UP000007431"/>
    </source>
</evidence>
<organism evidence="3">
    <name type="scientific">Schizophyllum commune (strain H4-8 / FGSC 9210)</name>
    <name type="common">Split gill fungus</name>
    <dbReference type="NCBI Taxonomy" id="578458"/>
    <lineage>
        <taxon>Eukaryota</taxon>
        <taxon>Fungi</taxon>
        <taxon>Dikarya</taxon>
        <taxon>Basidiomycota</taxon>
        <taxon>Agaricomycotina</taxon>
        <taxon>Agaricomycetes</taxon>
        <taxon>Agaricomycetidae</taxon>
        <taxon>Agaricales</taxon>
        <taxon>Schizophyllaceae</taxon>
        <taxon>Schizophyllum</taxon>
    </lineage>
</organism>
<dbReference type="EMBL" id="GL377303">
    <property type="protein sequence ID" value="EFI99834.1"/>
    <property type="molecule type" value="Genomic_DNA"/>
</dbReference>
<proteinExistence type="predicted"/>